<dbReference type="CDD" id="cd06558">
    <property type="entry name" value="crotonase-like"/>
    <property type="match status" value="1"/>
</dbReference>
<dbReference type="RefSeq" id="WP_049665715.1">
    <property type="nucleotide sequence ID" value="NZ_LFXJ01000005.1"/>
</dbReference>
<dbReference type="EMBL" id="LFXJ01000005">
    <property type="protein sequence ID" value="KMY32445.1"/>
    <property type="molecule type" value="Genomic_DNA"/>
</dbReference>
<dbReference type="InterPro" id="IPR001753">
    <property type="entry name" value="Enoyl-CoA_hydra/iso"/>
</dbReference>
<dbReference type="InterPro" id="IPR029045">
    <property type="entry name" value="ClpP/crotonase-like_dom_sf"/>
</dbReference>
<comment type="caution">
    <text evidence="3">The sequence shown here is derived from an EMBL/GenBank/DDBJ whole genome shotgun (WGS) entry which is preliminary data.</text>
</comment>
<dbReference type="SUPFAM" id="SSF52096">
    <property type="entry name" value="ClpP/crotonase"/>
    <property type="match status" value="1"/>
</dbReference>
<comment type="similarity">
    <text evidence="1 2">Belongs to the enoyl-CoA hydratase/isomerase family.</text>
</comment>
<protein>
    <submittedName>
        <fullName evidence="3">Enoyl-CoA hydratase</fullName>
    </submittedName>
</protein>
<gene>
    <name evidence="3" type="ORF">ACZ11_09975</name>
</gene>
<dbReference type="GO" id="GO:0003824">
    <property type="term" value="F:catalytic activity"/>
    <property type="evidence" value="ECO:0007669"/>
    <property type="project" value="InterPro"/>
</dbReference>
<dbReference type="InterPro" id="IPR014748">
    <property type="entry name" value="Enoyl-CoA_hydra_C"/>
</dbReference>
<name>A0A0K9FD87_9BACI</name>
<sequence length="257" mass="28349">MFETIQYELKESVAYISLNRPDTLNAFTAQMNHEIRTAVKQASTDDSVRCIVLRGEGRAFCSGQDLSVIDEDTKLGDILTDYYGPMVQQLHSCEKPIIAAVNGAAAGAGFSLALAADFRVMAEKSFFMNAFIHVGLIPDSGNLYYLKRLVGDAKALEISVLGQRIKPDEAKQLGLTTAVYSNETFEEDVHTFAQQIVQLPTKAIGLIKRNIKAAEHLKFEDFLTYEAQSQSIAGATDDHQEGMKAFAEKRQPQFSGQ</sequence>
<dbReference type="PANTHER" id="PTHR43459">
    <property type="entry name" value="ENOYL-COA HYDRATASE"/>
    <property type="match status" value="1"/>
</dbReference>
<dbReference type="Gene3D" id="1.10.12.10">
    <property type="entry name" value="Lyase 2-enoyl-coa Hydratase, Chain A, domain 2"/>
    <property type="match status" value="1"/>
</dbReference>
<dbReference type="PROSITE" id="PS00166">
    <property type="entry name" value="ENOYL_COA_HYDRATASE"/>
    <property type="match status" value="1"/>
</dbReference>
<dbReference type="Gene3D" id="3.90.226.10">
    <property type="entry name" value="2-enoyl-CoA Hydratase, Chain A, domain 1"/>
    <property type="match status" value="1"/>
</dbReference>
<reference evidence="4" key="1">
    <citation type="submission" date="2015-07" db="EMBL/GenBank/DDBJ databases">
        <authorList>
            <consortium name="Consortium for Microbial Forensics and Genomics (microFORGE)"/>
            <person name="Knight B.M."/>
            <person name="Roberts D.P."/>
            <person name="Lin D."/>
            <person name="Hari K."/>
            <person name="Fletcher J."/>
            <person name="Melcher U."/>
            <person name="Blagden T."/>
            <person name="Winegar R.A."/>
        </authorList>
    </citation>
    <scope>NUCLEOTIDE SEQUENCE [LARGE SCALE GENOMIC DNA]</scope>
    <source>
        <strain evidence="4">DSM 23493</strain>
    </source>
</reference>
<dbReference type="AlphaFoldDB" id="A0A0K9FD87"/>
<dbReference type="OrthoDB" id="9775794at2"/>
<dbReference type="InterPro" id="IPR018376">
    <property type="entry name" value="Enoyl-CoA_hyd/isom_CS"/>
</dbReference>
<evidence type="ECO:0000313" key="3">
    <source>
        <dbReference type="EMBL" id="KMY32445.1"/>
    </source>
</evidence>
<dbReference type="Pfam" id="PF00378">
    <property type="entry name" value="ECH_1"/>
    <property type="match status" value="1"/>
</dbReference>
<dbReference type="Proteomes" id="UP000037326">
    <property type="component" value="Unassembled WGS sequence"/>
</dbReference>
<accession>A0A0K9FD87</accession>
<dbReference type="GeneID" id="96598577"/>
<dbReference type="PATRIC" id="fig|582475.4.peg.1577"/>
<organism evidence="3 4">
    <name type="scientific">Lysinibacillus xylanilyticus</name>
    <dbReference type="NCBI Taxonomy" id="582475"/>
    <lineage>
        <taxon>Bacteria</taxon>
        <taxon>Bacillati</taxon>
        <taxon>Bacillota</taxon>
        <taxon>Bacilli</taxon>
        <taxon>Bacillales</taxon>
        <taxon>Bacillaceae</taxon>
        <taxon>Lysinibacillus</taxon>
    </lineage>
</organism>
<evidence type="ECO:0000256" key="1">
    <source>
        <dbReference type="ARBA" id="ARBA00005254"/>
    </source>
</evidence>
<evidence type="ECO:0000256" key="2">
    <source>
        <dbReference type="RuleBase" id="RU003707"/>
    </source>
</evidence>
<evidence type="ECO:0000313" key="4">
    <source>
        <dbReference type="Proteomes" id="UP000037326"/>
    </source>
</evidence>
<dbReference type="PANTHER" id="PTHR43459:SF1">
    <property type="entry name" value="EG:BACN32G11.4 PROTEIN"/>
    <property type="match status" value="1"/>
</dbReference>
<proteinExistence type="inferred from homology"/>